<dbReference type="Pfam" id="PF00059">
    <property type="entry name" value="Lectin_C"/>
    <property type="match status" value="1"/>
</dbReference>
<dbReference type="PANTHER" id="PTHR45784:SF5">
    <property type="entry name" value="C-TYPE LECTIN DOMAIN FAMILY 20 MEMBER A-RELATED"/>
    <property type="match status" value="1"/>
</dbReference>
<dbReference type="PANTHER" id="PTHR45784">
    <property type="entry name" value="C-TYPE LECTIN DOMAIN FAMILY 20 MEMBER A-RELATED"/>
    <property type="match status" value="1"/>
</dbReference>
<dbReference type="InterPro" id="IPR001304">
    <property type="entry name" value="C-type_lectin-like"/>
</dbReference>
<dbReference type="OMA" id="RSKHWIG"/>
<dbReference type="AlphaFoldDB" id="A0A672IG27"/>
<dbReference type="Ensembl" id="ENSSFAT00005041376.1">
    <property type="protein sequence ID" value="ENSSFAP00005039900.1"/>
    <property type="gene ID" value="ENSSFAG00005019934.1"/>
</dbReference>
<dbReference type="InterPro" id="IPR016186">
    <property type="entry name" value="C-type_lectin-like/link_sf"/>
</dbReference>
<reference evidence="2" key="2">
    <citation type="submission" date="2025-08" db="UniProtKB">
        <authorList>
            <consortium name="Ensembl"/>
        </authorList>
    </citation>
    <scope>IDENTIFICATION</scope>
</reference>
<protein>
    <recommendedName>
        <fullName evidence="1">C-type lectin domain-containing protein</fullName>
    </recommendedName>
</protein>
<sequence>MIKAVLGAASLPMPHLLAVYRYPPLDFGSKFLPKHCSDQKSIWGEYIVLLHSINNAKAEQSQGSRFISVETKMTWEEAKNYCRSKYTDLAVVRNKEENKEITSLIRSKHWIGLYREVWSSWSDQTPASFTNWAQSQPNTNTSTAMSCAAADAPTGSWWDVDCDEHLKNENMFLFVVNFNVS</sequence>
<dbReference type="SMART" id="SM00034">
    <property type="entry name" value="CLECT"/>
    <property type="match status" value="1"/>
</dbReference>
<reference evidence="2" key="1">
    <citation type="submission" date="2019-06" db="EMBL/GenBank/DDBJ databases">
        <authorList>
            <consortium name="Wellcome Sanger Institute Data Sharing"/>
        </authorList>
    </citation>
    <scope>NUCLEOTIDE SEQUENCE [LARGE SCALE GENOMIC DNA]</scope>
</reference>
<proteinExistence type="predicted"/>
<dbReference type="Gene3D" id="3.10.100.10">
    <property type="entry name" value="Mannose-Binding Protein A, subunit A"/>
    <property type="match status" value="1"/>
</dbReference>
<evidence type="ECO:0000313" key="3">
    <source>
        <dbReference type="Proteomes" id="UP000472267"/>
    </source>
</evidence>
<dbReference type="Proteomes" id="UP000472267">
    <property type="component" value="Chromosome 22"/>
</dbReference>
<reference evidence="2" key="3">
    <citation type="submission" date="2025-09" db="UniProtKB">
        <authorList>
            <consortium name="Ensembl"/>
        </authorList>
    </citation>
    <scope>IDENTIFICATION</scope>
</reference>
<accession>A0A672IG27</accession>
<feature type="domain" description="C-type lectin" evidence="1">
    <location>
        <begin position="61"/>
        <end position="164"/>
    </location>
</feature>
<dbReference type="InterPro" id="IPR016187">
    <property type="entry name" value="CTDL_fold"/>
</dbReference>
<name>A0A672IG27_SALFA</name>
<keyword evidence="3" id="KW-1185">Reference proteome</keyword>
<evidence type="ECO:0000259" key="1">
    <source>
        <dbReference type="PROSITE" id="PS50041"/>
    </source>
</evidence>
<organism evidence="2 3">
    <name type="scientific">Salarias fasciatus</name>
    <name type="common">Jewelled blenny</name>
    <name type="synonym">Blennius fasciatus</name>
    <dbReference type="NCBI Taxonomy" id="181472"/>
    <lineage>
        <taxon>Eukaryota</taxon>
        <taxon>Metazoa</taxon>
        <taxon>Chordata</taxon>
        <taxon>Craniata</taxon>
        <taxon>Vertebrata</taxon>
        <taxon>Euteleostomi</taxon>
        <taxon>Actinopterygii</taxon>
        <taxon>Neopterygii</taxon>
        <taxon>Teleostei</taxon>
        <taxon>Neoteleostei</taxon>
        <taxon>Acanthomorphata</taxon>
        <taxon>Ovalentaria</taxon>
        <taxon>Blenniimorphae</taxon>
        <taxon>Blenniiformes</taxon>
        <taxon>Blennioidei</taxon>
        <taxon>Blenniidae</taxon>
        <taxon>Salariinae</taxon>
        <taxon>Salarias</taxon>
    </lineage>
</organism>
<dbReference type="PROSITE" id="PS50041">
    <property type="entry name" value="C_TYPE_LECTIN_2"/>
    <property type="match status" value="1"/>
</dbReference>
<dbReference type="InParanoid" id="A0A672IG27"/>
<dbReference type="SUPFAM" id="SSF56436">
    <property type="entry name" value="C-type lectin-like"/>
    <property type="match status" value="1"/>
</dbReference>
<evidence type="ECO:0000313" key="2">
    <source>
        <dbReference type="Ensembl" id="ENSSFAP00005039900.1"/>
    </source>
</evidence>